<feature type="non-terminal residue" evidence="3">
    <location>
        <position position="107"/>
    </location>
</feature>
<dbReference type="SUPFAM" id="SSF88946">
    <property type="entry name" value="Sigma2 domain of RNA polymerase sigma factors"/>
    <property type="match status" value="1"/>
</dbReference>
<protein>
    <recommendedName>
        <fullName evidence="4">RNA polymerase sigma-70 domain-containing protein</fullName>
    </recommendedName>
</protein>
<proteinExistence type="predicted"/>
<dbReference type="GO" id="GO:0006352">
    <property type="term" value="P:DNA-templated transcription initiation"/>
    <property type="evidence" value="ECO:0007669"/>
    <property type="project" value="InterPro"/>
</dbReference>
<dbReference type="InterPro" id="IPR009042">
    <property type="entry name" value="RNA_pol_sigma70_r1_2"/>
</dbReference>
<organism evidence="3">
    <name type="scientific">marine metagenome</name>
    <dbReference type="NCBI Taxonomy" id="408172"/>
    <lineage>
        <taxon>unclassified sequences</taxon>
        <taxon>metagenomes</taxon>
        <taxon>ecological metagenomes</taxon>
    </lineage>
</organism>
<dbReference type="Pfam" id="PF00140">
    <property type="entry name" value="Sigma70_r1_2"/>
    <property type="match status" value="1"/>
</dbReference>
<evidence type="ECO:0000259" key="1">
    <source>
        <dbReference type="Pfam" id="PF00140"/>
    </source>
</evidence>
<dbReference type="InterPro" id="IPR007627">
    <property type="entry name" value="RNA_pol_sigma70_r2"/>
</dbReference>
<dbReference type="PANTHER" id="PTHR30376">
    <property type="entry name" value="SIGMA FACTOR RPOH HEAT SHOCK RELATED"/>
    <property type="match status" value="1"/>
</dbReference>
<dbReference type="AlphaFoldDB" id="A0A382C9M2"/>
<dbReference type="GO" id="GO:0003677">
    <property type="term" value="F:DNA binding"/>
    <property type="evidence" value="ECO:0007669"/>
    <property type="project" value="InterPro"/>
</dbReference>
<sequence>MTAKVKLKKFPVENMSARSFPDALTRYMNEISKIKPLTRDEEYKLGCQIIEGDITALQKLVQRNLKYVVSIASKYRGCGLSIQDLIEEGNIGIIQATKRFDPSRKVK</sequence>
<dbReference type="Gene3D" id="1.20.120.1810">
    <property type="match status" value="1"/>
</dbReference>
<feature type="domain" description="RNA polymerase sigma-70 region 2" evidence="2">
    <location>
        <begin position="60"/>
        <end position="106"/>
    </location>
</feature>
<dbReference type="InterPro" id="IPR013325">
    <property type="entry name" value="RNA_pol_sigma_r2"/>
</dbReference>
<evidence type="ECO:0000259" key="2">
    <source>
        <dbReference type="Pfam" id="PF04542"/>
    </source>
</evidence>
<dbReference type="PANTHER" id="PTHR30376:SF3">
    <property type="entry name" value="RNA POLYMERASE SIGMA FACTOR RPOH"/>
    <property type="match status" value="1"/>
</dbReference>
<evidence type="ECO:0008006" key="4">
    <source>
        <dbReference type="Google" id="ProtNLM"/>
    </source>
</evidence>
<feature type="domain" description="RNA polymerase sigma-70 region 1.2" evidence="1">
    <location>
        <begin position="22"/>
        <end position="53"/>
    </location>
</feature>
<dbReference type="EMBL" id="UINC01033390">
    <property type="protein sequence ID" value="SVB22604.1"/>
    <property type="molecule type" value="Genomic_DNA"/>
</dbReference>
<dbReference type="GO" id="GO:0016987">
    <property type="term" value="F:sigma factor activity"/>
    <property type="evidence" value="ECO:0007669"/>
    <property type="project" value="InterPro"/>
</dbReference>
<gene>
    <name evidence="3" type="ORF">METZ01_LOCUS175458</name>
</gene>
<dbReference type="InterPro" id="IPR050813">
    <property type="entry name" value="Sigma-70_Factor"/>
</dbReference>
<evidence type="ECO:0000313" key="3">
    <source>
        <dbReference type="EMBL" id="SVB22604.1"/>
    </source>
</evidence>
<name>A0A382C9M2_9ZZZZ</name>
<reference evidence="3" key="1">
    <citation type="submission" date="2018-05" db="EMBL/GenBank/DDBJ databases">
        <authorList>
            <person name="Lanie J.A."/>
            <person name="Ng W.-L."/>
            <person name="Kazmierczak K.M."/>
            <person name="Andrzejewski T.M."/>
            <person name="Davidsen T.M."/>
            <person name="Wayne K.J."/>
            <person name="Tettelin H."/>
            <person name="Glass J.I."/>
            <person name="Rusch D."/>
            <person name="Podicherti R."/>
            <person name="Tsui H.-C.T."/>
            <person name="Winkler M.E."/>
        </authorList>
    </citation>
    <scope>NUCLEOTIDE SEQUENCE</scope>
</reference>
<accession>A0A382C9M2</accession>
<dbReference type="Pfam" id="PF04542">
    <property type="entry name" value="Sigma70_r2"/>
    <property type="match status" value="1"/>
</dbReference>